<dbReference type="RefSeq" id="WP_379859488.1">
    <property type="nucleotide sequence ID" value="NZ_JBHMFC010000003.1"/>
</dbReference>
<evidence type="ECO:0000313" key="3">
    <source>
        <dbReference type="Proteomes" id="UP001589585"/>
    </source>
</evidence>
<comment type="caution">
    <text evidence="2">The sequence shown here is derived from an EMBL/GenBank/DDBJ whole genome shotgun (WGS) entry which is preliminary data.</text>
</comment>
<keyword evidence="1" id="KW-1133">Transmembrane helix</keyword>
<organism evidence="2 3">
    <name type="scientific">Mariniflexile ostreae</name>
    <dbReference type="NCBI Taxonomy" id="1520892"/>
    <lineage>
        <taxon>Bacteria</taxon>
        <taxon>Pseudomonadati</taxon>
        <taxon>Bacteroidota</taxon>
        <taxon>Flavobacteriia</taxon>
        <taxon>Flavobacteriales</taxon>
        <taxon>Flavobacteriaceae</taxon>
        <taxon>Mariniflexile</taxon>
    </lineage>
</organism>
<protein>
    <submittedName>
        <fullName evidence="2">Uncharacterized protein</fullName>
    </submittedName>
</protein>
<keyword evidence="1" id="KW-0812">Transmembrane</keyword>
<gene>
    <name evidence="2" type="ORF">ACFFU9_00965</name>
</gene>
<dbReference type="EMBL" id="JBHMFC010000003">
    <property type="protein sequence ID" value="MFB9055303.1"/>
    <property type="molecule type" value="Genomic_DNA"/>
</dbReference>
<name>A0ABV5F771_9FLAO</name>
<feature type="transmembrane region" description="Helical" evidence="1">
    <location>
        <begin position="79"/>
        <end position="106"/>
    </location>
</feature>
<proteinExistence type="predicted"/>
<dbReference type="Proteomes" id="UP001589585">
    <property type="component" value="Unassembled WGS sequence"/>
</dbReference>
<feature type="transmembrane region" description="Helical" evidence="1">
    <location>
        <begin position="55"/>
        <end position="73"/>
    </location>
</feature>
<evidence type="ECO:0000256" key="1">
    <source>
        <dbReference type="SAM" id="Phobius"/>
    </source>
</evidence>
<accession>A0ABV5F771</accession>
<evidence type="ECO:0000313" key="2">
    <source>
        <dbReference type="EMBL" id="MFB9055303.1"/>
    </source>
</evidence>
<reference evidence="2 3" key="1">
    <citation type="submission" date="2024-09" db="EMBL/GenBank/DDBJ databases">
        <authorList>
            <person name="Sun Q."/>
            <person name="Mori K."/>
        </authorList>
    </citation>
    <scope>NUCLEOTIDE SEQUENCE [LARGE SCALE GENOMIC DNA]</scope>
    <source>
        <strain evidence="2 3">CECT 8622</strain>
    </source>
</reference>
<keyword evidence="1" id="KW-0472">Membrane</keyword>
<sequence>MKYLSHFFKSIVRACPYSLIGRKCMDVVHGKPKTTKKSSDKIQALKKGVKTGRNISLVGVFCPFFWYAILSGASKDFIIFNAIHSGIVVGLGLVVLSVNYLALYAYTKPKENN</sequence>
<keyword evidence="3" id="KW-1185">Reference proteome</keyword>